<sequence>MATHSEYTVTVNHPIDKVHAALTNEEFWKFNVAHLSPEPGEVHSFDGSEAVLFEVLPLEILPEAVRSMISQALKVKRVIGIGPLNDGKVELDYTADVKGTPVDYEGEIFLSGEGDTTTFDYENKLTVNIPIMGAALEPKVADALGEIFEKEADLLDQWINANQ</sequence>
<comment type="caution">
    <text evidence="1">The sequence shown here is derived from an EMBL/GenBank/DDBJ whole genome shotgun (WGS) entry which is preliminary data.</text>
</comment>
<dbReference type="EMBL" id="PDJF01000001">
    <property type="protein sequence ID" value="PFG27356.1"/>
    <property type="molecule type" value="Genomic_DNA"/>
</dbReference>
<reference evidence="1 2" key="1">
    <citation type="submission" date="2017-10" db="EMBL/GenBank/DDBJ databases">
        <title>Sequencing the genomes of 1000 actinobacteria strains.</title>
        <authorList>
            <person name="Klenk H.-P."/>
        </authorList>
    </citation>
    <scope>NUCLEOTIDE SEQUENCE [LARGE SCALE GENOMIC DNA]</scope>
    <source>
        <strain evidence="1 2">DSM 20688</strain>
    </source>
</reference>
<gene>
    <name evidence="1" type="ORF">ATK06_0412</name>
</gene>
<dbReference type="RefSeq" id="WP_098389370.1">
    <property type="nucleotide sequence ID" value="NZ_LS483404.1"/>
</dbReference>
<dbReference type="Pfam" id="PF10698">
    <property type="entry name" value="DUF2505"/>
    <property type="match status" value="1"/>
</dbReference>
<evidence type="ECO:0000313" key="2">
    <source>
        <dbReference type="Proteomes" id="UP000221653"/>
    </source>
</evidence>
<accession>A0A2A9DLW8</accession>
<organism evidence="1 2">
    <name type="scientific">Corynebacterium renale</name>
    <dbReference type="NCBI Taxonomy" id="1724"/>
    <lineage>
        <taxon>Bacteria</taxon>
        <taxon>Bacillati</taxon>
        <taxon>Actinomycetota</taxon>
        <taxon>Actinomycetes</taxon>
        <taxon>Mycobacteriales</taxon>
        <taxon>Corynebacteriaceae</taxon>
        <taxon>Corynebacterium</taxon>
    </lineage>
</organism>
<protein>
    <submittedName>
        <fullName evidence="1">Uncharacterized protein DUF2505</fullName>
    </submittedName>
</protein>
<dbReference type="OrthoDB" id="5178774at2"/>
<evidence type="ECO:0000313" key="1">
    <source>
        <dbReference type="EMBL" id="PFG27356.1"/>
    </source>
</evidence>
<keyword evidence="2" id="KW-1185">Reference proteome</keyword>
<dbReference type="AlphaFoldDB" id="A0A2A9DLW8"/>
<proteinExistence type="predicted"/>
<dbReference type="STRING" id="1724.GCA_001044175_00814"/>
<dbReference type="InterPro" id="IPR019639">
    <property type="entry name" value="DUF2505"/>
</dbReference>
<dbReference type="SUPFAM" id="SSF55961">
    <property type="entry name" value="Bet v1-like"/>
    <property type="match status" value="1"/>
</dbReference>
<dbReference type="Proteomes" id="UP000221653">
    <property type="component" value="Unassembled WGS sequence"/>
</dbReference>
<name>A0A2A9DLW8_9CORY</name>